<keyword evidence="4 5" id="KW-0238">DNA-binding</keyword>
<dbReference type="PANTHER" id="PTHR46927:SF3">
    <property type="entry name" value="THAP-TYPE DOMAIN-CONTAINING PROTEIN"/>
    <property type="match status" value="1"/>
</dbReference>
<evidence type="ECO:0000259" key="8">
    <source>
        <dbReference type="PROSITE" id="PS50950"/>
    </source>
</evidence>
<evidence type="ECO:0000256" key="2">
    <source>
        <dbReference type="ARBA" id="ARBA00022771"/>
    </source>
</evidence>
<feature type="coiled-coil region" evidence="6">
    <location>
        <begin position="219"/>
        <end position="246"/>
    </location>
</feature>
<evidence type="ECO:0000256" key="3">
    <source>
        <dbReference type="ARBA" id="ARBA00022833"/>
    </source>
</evidence>
<evidence type="ECO:0000256" key="7">
    <source>
        <dbReference type="SAM" id="MobiDB-lite"/>
    </source>
</evidence>
<evidence type="ECO:0000256" key="4">
    <source>
        <dbReference type="ARBA" id="ARBA00023125"/>
    </source>
</evidence>
<dbReference type="InterPro" id="IPR052224">
    <property type="entry name" value="THAP_domain_protein"/>
</dbReference>
<dbReference type="PANTHER" id="PTHR46927">
    <property type="entry name" value="AGAP005574-PA"/>
    <property type="match status" value="1"/>
</dbReference>
<evidence type="ECO:0000256" key="5">
    <source>
        <dbReference type="PROSITE-ProRule" id="PRU00309"/>
    </source>
</evidence>
<dbReference type="Pfam" id="PF21787">
    <property type="entry name" value="TNP-like_RNaseH_N"/>
    <property type="match status" value="1"/>
</dbReference>
<keyword evidence="3" id="KW-0862">Zinc</keyword>
<reference evidence="9" key="1">
    <citation type="journal article" date="2018" name="PLoS Negl. Trop. Dis.">
        <title>Sialome diversity of ticks revealed by RNAseq of single tick salivary glands.</title>
        <authorList>
            <person name="Perner J."/>
            <person name="Kropackova S."/>
            <person name="Kopacek P."/>
            <person name="Ribeiro J.M."/>
        </authorList>
    </citation>
    <scope>NUCLEOTIDE SEQUENCE</scope>
    <source>
        <strain evidence="9">Siblings of single egg batch collected in Ceske Budejovice</strain>
        <tissue evidence="9">Salivary glands</tissue>
    </source>
</reference>
<dbReference type="GO" id="GO:0003677">
    <property type="term" value="F:DNA binding"/>
    <property type="evidence" value="ECO:0007669"/>
    <property type="project" value="UniProtKB-UniRule"/>
</dbReference>
<keyword evidence="1" id="KW-0479">Metal-binding</keyword>
<dbReference type="InterPro" id="IPR006612">
    <property type="entry name" value="THAP_Znf"/>
</dbReference>
<dbReference type="PROSITE" id="PS50950">
    <property type="entry name" value="ZF_THAP"/>
    <property type="match status" value="1"/>
</dbReference>
<organism evidence="9">
    <name type="scientific">Ixodes ricinus</name>
    <name type="common">Common tick</name>
    <name type="synonym">Acarus ricinus</name>
    <dbReference type="NCBI Taxonomy" id="34613"/>
    <lineage>
        <taxon>Eukaryota</taxon>
        <taxon>Metazoa</taxon>
        <taxon>Ecdysozoa</taxon>
        <taxon>Arthropoda</taxon>
        <taxon>Chelicerata</taxon>
        <taxon>Arachnida</taxon>
        <taxon>Acari</taxon>
        <taxon>Parasitiformes</taxon>
        <taxon>Ixodida</taxon>
        <taxon>Ixodoidea</taxon>
        <taxon>Ixodidae</taxon>
        <taxon>Ixodinae</taxon>
        <taxon>Ixodes</taxon>
    </lineage>
</organism>
<evidence type="ECO:0000256" key="1">
    <source>
        <dbReference type="ARBA" id="ARBA00022723"/>
    </source>
</evidence>
<protein>
    <submittedName>
        <fullName evidence="9">Putative p-32 hm</fullName>
    </submittedName>
</protein>
<evidence type="ECO:0000256" key="6">
    <source>
        <dbReference type="SAM" id="Coils"/>
    </source>
</evidence>
<feature type="compositionally biased region" description="Basic residues" evidence="7">
    <location>
        <begin position="57"/>
        <end position="66"/>
    </location>
</feature>
<keyword evidence="2 5" id="KW-0863">Zinc-finger</keyword>
<dbReference type="EMBL" id="GEGO01007244">
    <property type="protein sequence ID" value="JAR88160.1"/>
    <property type="molecule type" value="Transcribed_RNA"/>
</dbReference>
<keyword evidence="6" id="KW-0175">Coiled coil</keyword>
<proteinExistence type="predicted"/>
<feature type="domain" description="THAP-type" evidence="8">
    <location>
        <begin position="1"/>
        <end position="48"/>
    </location>
</feature>
<dbReference type="GO" id="GO:0008270">
    <property type="term" value="F:zinc ion binding"/>
    <property type="evidence" value="ECO:0007669"/>
    <property type="project" value="UniProtKB-KW"/>
</dbReference>
<dbReference type="InterPro" id="IPR048365">
    <property type="entry name" value="TNP-like_RNaseH_N"/>
</dbReference>
<accession>A0A147BBK8</accession>
<feature type="region of interest" description="Disordered" evidence="7">
    <location>
        <begin position="15"/>
        <end position="84"/>
    </location>
</feature>
<evidence type="ECO:0000313" key="9">
    <source>
        <dbReference type="EMBL" id="JAR88160.1"/>
    </source>
</evidence>
<sequence>WLELVDRENFEPTAHSRVCEDHSEQSQFEANRADGRRLLKSNAVPSIPAPRNAQKVPRSKVLKKRSNGQLQTTSSTAATTEVQRTTEPVVMPVQCNGEQPLTAETQVRAAPKEATTTARQRTTFPEVMSEKCIPVELLTVEVEMPASPEPTSTTMDLGRGMPSKCAEADEDLALPMDEAGIVQCVYFTNEPQHEAADTSHPLEKQAPCNGDQCIHQASVAELLRKLDLAQKRIRKLEKELEAVLGSKLGNLAPDQVLCVKNHNAHANRWSNKTVQKALQIRLACGTRGYELLKDEVIPLPSERTLQRRIEEVKFEPGILEELLPALKSKLETMRPQEKHCALLLDEMQVTAGLYFDPTVKKPIGLVTIPPAKPGCSSELTFATHGLVIMLTGLSSRWKQVVAYHLTGDSIDGAFLKDLVFSVIRKCEDAGCYVDAVISDMGPSNKALWKKCGISAKRSATPVVSCNHPCGADTDRQLYFLADAPHVLKNIRGHLVRGQSIFLPDDIVAKYGLPTNEVSVVHIKALAEIDAARDLKLAPHLKPSYLDPSHFEKMNVSSAVAVLNHSVGAAIRVLVCLGQLPSEALTTAWFVEQVFRWFSLMTSRGISMAMSLFKPGSHDQAVAFLEEFVTIFSRLCIRKKNQGPCFKPVQAGVLVSTSSALCIQHQLLNLHKFKFVLLGRLTQDALENLFSCVRSRNPVPRALEFKLTLRLIMLSQFFRPSRKGSYAIDDSADLLEFIEIKKAASKKNIGAADEFFFEDSFLEDGVPDIDEVETESLVYLSGYITHSVCKKYKLCDLCKEFLQTDPVEHSDSLLSLKSYRPQSQPNPLVRPSRHVFNLLQHADKVFRSCEHKVVNISLASLIKATLESHQLPDDFPRCHDLEKHLTTAFLMLRLRITLRKLSSKAKAVKSKCGSKSVGMGAAVSLIR</sequence>
<dbReference type="AlphaFoldDB" id="A0A147BBK8"/>
<feature type="non-terminal residue" evidence="9">
    <location>
        <position position="1"/>
    </location>
</feature>
<name>A0A147BBK8_IXORI</name>